<dbReference type="EMBL" id="JBHFFA010000008">
    <property type="protein sequence ID" value="KAL2609009.1"/>
    <property type="molecule type" value="Genomic_DNA"/>
</dbReference>
<evidence type="ECO:0000313" key="1">
    <source>
        <dbReference type="EMBL" id="KAL2609009.1"/>
    </source>
</evidence>
<reference evidence="1 2" key="1">
    <citation type="submission" date="2024-09" db="EMBL/GenBank/DDBJ databases">
        <title>Chromosome-scale assembly of Riccia fluitans.</title>
        <authorList>
            <person name="Paukszto L."/>
            <person name="Sawicki J."/>
            <person name="Karawczyk K."/>
            <person name="Piernik-Szablinska J."/>
            <person name="Szczecinska M."/>
            <person name="Mazdziarz M."/>
        </authorList>
    </citation>
    <scope>NUCLEOTIDE SEQUENCE [LARGE SCALE GENOMIC DNA]</scope>
    <source>
        <strain evidence="1">Rf_01</strain>
        <tissue evidence="1">Aerial parts of the thallus</tissue>
    </source>
</reference>
<organism evidence="1 2">
    <name type="scientific">Riccia fluitans</name>
    <dbReference type="NCBI Taxonomy" id="41844"/>
    <lineage>
        <taxon>Eukaryota</taxon>
        <taxon>Viridiplantae</taxon>
        <taxon>Streptophyta</taxon>
        <taxon>Embryophyta</taxon>
        <taxon>Marchantiophyta</taxon>
        <taxon>Marchantiopsida</taxon>
        <taxon>Marchantiidae</taxon>
        <taxon>Marchantiales</taxon>
        <taxon>Ricciaceae</taxon>
        <taxon>Riccia</taxon>
    </lineage>
</organism>
<accession>A0ABD1XJ77</accession>
<name>A0ABD1XJ77_9MARC</name>
<gene>
    <name evidence="1" type="ORF">R1flu_027582</name>
</gene>
<dbReference type="AlphaFoldDB" id="A0ABD1XJ77"/>
<evidence type="ECO:0000313" key="2">
    <source>
        <dbReference type="Proteomes" id="UP001605036"/>
    </source>
</evidence>
<dbReference type="Proteomes" id="UP001605036">
    <property type="component" value="Unassembled WGS sequence"/>
</dbReference>
<proteinExistence type="predicted"/>
<comment type="caution">
    <text evidence="1">The sequence shown here is derived from an EMBL/GenBank/DDBJ whole genome shotgun (WGS) entry which is preliminary data.</text>
</comment>
<sequence>MAIQPVVPTRLPRPPTIGFEELSLSTRDDVILHLQFDRLKTEGILLIDGNLFAKGVAGAQGQLPINLSREGLKEYQVFPGSEESSRVVSASVIEAEFLRRTGHKSLKDAWTTVAPWFDYRNAQPRNEGWFIDYLVFFSLQGCENGKLLNMRAKLVICQALKWIGRPSSSYTSTTLVLLALAHVDP</sequence>
<keyword evidence="2" id="KW-1185">Reference proteome</keyword>
<protein>
    <submittedName>
        <fullName evidence="1">Uncharacterized protein</fullName>
    </submittedName>
</protein>